<dbReference type="EMBL" id="CP019344">
    <property type="protein sequence ID" value="ARN77618.1"/>
    <property type="molecule type" value="Genomic_DNA"/>
</dbReference>
<proteinExistence type="predicted"/>
<protein>
    <submittedName>
        <fullName evidence="1">Adenylosuccinate lyase</fullName>
    </submittedName>
</protein>
<dbReference type="Proteomes" id="UP000193431">
    <property type="component" value="Chromosome"/>
</dbReference>
<keyword evidence="1" id="KW-0456">Lyase</keyword>
<gene>
    <name evidence="1" type="ORF">BST97_06205</name>
</gene>
<reference evidence="1 2" key="1">
    <citation type="submission" date="2016-11" db="EMBL/GenBank/DDBJ databases">
        <title>Trade-off between light-utilization and light-protection in marine flavobacteria.</title>
        <authorList>
            <person name="Kumagai Y."/>
        </authorList>
    </citation>
    <scope>NUCLEOTIDE SEQUENCE [LARGE SCALE GENOMIC DNA]</scope>
    <source>
        <strain evidence="1 2">JCM 13191</strain>
    </source>
</reference>
<evidence type="ECO:0000313" key="1">
    <source>
        <dbReference type="EMBL" id="ARN77618.1"/>
    </source>
</evidence>
<accession>A0A1W6MJ22</accession>
<dbReference type="STRING" id="331648.BST97_06205"/>
<dbReference type="AlphaFoldDB" id="A0A1W6MJ22"/>
<dbReference type="GO" id="GO:0016829">
    <property type="term" value="F:lyase activity"/>
    <property type="evidence" value="ECO:0007669"/>
    <property type="project" value="UniProtKB-KW"/>
</dbReference>
<name>A0A1W6MJ22_9FLAO</name>
<dbReference type="RefSeq" id="WP_085766418.1">
    <property type="nucleotide sequence ID" value="NZ_CP019344.1"/>
</dbReference>
<sequence length="191" mass="21949">MSPEDLHQQLKALKAYKKERVRLGKAAVEGNLLPDLIKLCKASSKVSHQACWCLEQSFLLFEKDCYPHLCDIARLYEQPIDSSGMRSLTKIASICCKKFYSPRPNQIKSFLNERDRAAMVEGCFRTLLEHEGKTANQAFATRALFELGKEFEWVHEALLEQIERIMSQNPQSGYRAVAKEVSQKIQQLKNR</sequence>
<evidence type="ECO:0000313" key="2">
    <source>
        <dbReference type="Proteomes" id="UP000193431"/>
    </source>
</evidence>
<dbReference type="OrthoDB" id="979487at2"/>
<organism evidence="1 2">
    <name type="scientific">Nonlabens spongiae</name>
    <dbReference type="NCBI Taxonomy" id="331648"/>
    <lineage>
        <taxon>Bacteria</taxon>
        <taxon>Pseudomonadati</taxon>
        <taxon>Bacteroidota</taxon>
        <taxon>Flavobacteriia</taxon>
        <taxon>Flavobacteriales</taxon>
        <taxon>Flavobacteriaceae</taxon>
        <taxon>Nonlabens</taxon>
    </lineage>
</organism>
<keyword evidence="2" id="KW-1185">Reference proteome</keyword>